<dbReference type="InterPro" id="IPR016181">
    <property type="entry name" value="Acyl_CoA_acyltransferase"/>
</dbReference>
<dbReference type="GO" id="GO:0008999">
    <property type="term" value="F:protein-N-terminal-alanine acetyltransferase activity"/>
    <property type="evidence" value="ECO:0007669"/>
    <property type="project" value="UniProtKB-EC"/>
</dbReference>
<evidence type="ECO:0000313" key="6">
    <source>
        <dbReference type="Proteomes" id="UP000653156"/>
    </source>
</evidence>
<dbReference type="Pfam" id="PF00583">
    <property type="entry name" value="Acetyltransf_1"/>
    <property type="match status" value="1"/>
</dbReference>
<gene>
    <name evidence="5" type="primary">rimI</name>
    <name evidence="5" type="ORF">JQU52_06270</name>
</gene>
<proteinExistence type="inferred from homology"/>
<keyword evidence="3" id="KW-0963">Cytoplasm</keyword>
<dbReference type="KEGG" id="ptes:JQU52_06270"/>
<evidence type="ECO:0000256" key="1">
    <source>
        <dbReference type="ARBA" id="ARBA00022679"/>
    </source>
</evidence>
<dbReference type="EMBL" id="CP069798">
    <property type="protein sequence ID" value="QRQ82974.1"/>
    <property type="molecule type" value="Genomic_DNA"/>
</dbReference>
<keyword evidence="6" id="KW-1185">Reference proteome</keyword>
<feature type="domain" description="N-acetyltransferase" evidence="4">
    <location>
        <begin position="1"/>
        <end position="143"/>
    </location>
</feature>
<dbReference type="EC" id="2.3.1.266" evidence="3"/>
<dbReference type="GO" id="GO:0005840">
    <property type="term" value="C:ribosome"/>
    <property type="evidence" value="ECO:0007669"/>
    <property type="project" value="UniProtKB-KW"/>
</dbReference>
<protein>
    <recommendedName>
        <fullName evidence="3">[Ribosomal protein bS18]-alanine N-acetyltransferase</fullName>
        <ecNumber evidence="3">2.3.1.266</ecNumber>
    </recommendedName>
</protein>
<keyword evidence="2" id="KW-0012">Acyltransferase</keyword>
<dbReference type="PANTHER" id="PTHR43877">
    <property type="entry name" value="AMINOALKYLPHOSPHONATE N-ACETYLTRANSFERASE-RELATED-RELATED"/>
    <property type="match status" value="1"/>
</dbReference>
<dbReference type="PROSITE" id="PS51186">
    <property type="entry name" value="GNAT"/>
    <property type="match status" value="1"/>
</dbReference>
<dbReference type="PANTHER" id="PTHR43877:SF2">
    <property type="entry name" value="AMINOALKYLPHOSPHONATE N-ACETYLTRANSFERASE-RELATED"/>
    <property type="match status" value="1"/>
</dbReference>
<keyword evidence="5" id="KW-0687">Ribonucleoprotein</keyword>
<sequence>MNIRPAATADMPALAALENACNPAPWSASQLQAALNPPNQLWLRTDAQGEITAMLAWQQLIDEAEIHLLNTAPAQRRQGHAQALLNALFQAASAHGIQRILLEVRAGNTAAQALYCRSGFIECGRRKGYYGGVEDAVLMEKTC</sequence>
<comment type="similarity">
    <text evidence="3">Belongs to the acetyltransferase family. RimI subfamily.</text>
</comment>
<evidence type="ECO:0000256" key="2">
    <source>
        <dbReference type="ARBA" id="ARBA00023315"/>
    </source>
</evidence>
<keyword evidence="1" id="KW-0808">Transferase</keyword>
<reference evidence="5" key="1">
    <citation type="submission" date="2021-02" db="EMBL/GenBank/DDBJ databases">
        <title>Neisseriaceae sp. 26B isolated from the cloaca of a Common Toad-headed Turtle (Mesoclemmys nasuta).</title>
        <authorList>
            <person name="Spergser J."/>
            <person name="Busse H.-J."/>
        </authorList>
    </citation>
    <scope>NUCLEOTIDE SEQUENCE</scope>
    <source>
        <strain evidence="5">26B</strain>
    </source>
</reference>
<evidence type="ECO:0000259" key="4">
    <source>
        <dbReference type="PROSITE" id="PS51186"/>
    </source>
</evidence>
<comment type="function">
    <text evidence="3">Acetylates the N-terminal alanine of ribosomal protein bS18.</text>
</comment>
<keyword evidence="5" id="KW-0689">Ribosomal protein</keyword>
<evidence type="ECO:0000256" key="3">
    <source>
        <dbReference type="RuleBase" id="RU363094"/>
    </source>
</evidence>
<organism evidence="5 6">
    <name type="scientific">Paralysiella testudinis</name>
    <dbReference type="NCBI Taxonomy" id="2809020"/>
    <lineage>
        <taxon>Bacteria</taxon>
        <taxon>Pseudomonadati</taxon>
        <taxon>Pseudomonadota</taxon>
        <taxon>Betaproteobacteria</taxon>
        <taxon>Neisseriales</taxon>
        <taxon>Neisseriaceae</taxon>
        <taxon>Paralysiella</taxon>
    </lineage>
</organism>
<dbReference type="InterPro" id="IPR050832">
    <property type="entry name" value="Bact_Acetyltransf"/>
</dbReference>
<dbReference type="Proteomes" id="UP000653156">
    <property type="component" value="Chromosome"/>
</dbReference>
<dbReference type="InterPro" id="IPR006464">
    <property type="entry name" value="AcTrfase_RimI/Ard1"/>
</dbReference>
<evidence type="ECO:0000313" key="5">
    <source>
        <dbReference type="EMBL" id="QRQ82974.1"/>
    </source>
</evidence>
<accession>A0A892ZMW7</accession>
<dbReference type="SUPFAM" id="SSF55729">
    <property type="entry name" value="Acyl-CoA N-acyltransferases (Nat)"/>
    <property type="match status" value="1"/>
</dbReference>
<dbReference type="GO" id="GO:0005737">
    <property type="term" value="C:cytoplasm"/>
    <property type="evidence" value="ECO:0007669"/>
    <property type="project" value="UniProtKB-SubCell"/>
</dbReference>
<name>A0A892ZMW7_9NEIS</name>
<comment type="catalytic activity">
    <reaction evidence="3">
        <text>N-terminal L-alanyl-[ribosomal protein bS18] + acetyl-CoA = N-terminal N(alpha)-acetyl-L-alanyl-[ribosomal protein bS18] + CoA + H(+)</text>
        <dbReference type="Rhea" id="RHEA:43756"/>
        <dbReference type="Rhea" id="RHEA-COMP:10676"/>
        <dbReference type="Rhea" id="RHEA-COMP:10677"/>
        <dbReference type="ChEBI" id="CHEBI:15378"/>
        <dbReference type="ChEBI" id="CHEBI:57287"/>
        <dbReference type="ChEBI" id="CHEBI:57288"/>
        <dbReference type="ChEBI" id="CHEBI:64718"/>
        <dbReference type="ChEBI" id="CHEBI:83683"/>
        <dbReference type="EC" id="2.3.1.266"/>
    </reaction>
</comment>
<dbReference type="InterPro" id="IPR000182">
    <property type="entry name" value="GNAT_dom"/>
</dbReference>
<dbReference type="NCBIfam" id="TIGR01575">
    <property type="entry name" value="rimI"/>
    <property type="match status" value="1"/>
</dbReference>
<comment type="subcellular location">
    <subcellularLocation>
        <location evidence="3">Cytoplasm</location>
    </subcellularLocation>
</comment>
<dbReference type="AlphaFoldDB" id="A0A892ZMW7"/>
<dbReference type="Gene3D" id="3.40.630.30">
    <property type="match status" value="1"/>
</dbReference>
<dbReference type="RefSeq" id="WP_230340271.1">
    <property type="nucleotide sequence ID" value="NZ_CP069798.1"/>
</dbReference>
<dbReference type="CDD" id="cd04301">
    <property type="entry name" value="NAT_SF"/>
    <property type="match status" value="1"/>
</dbReference>